<reference evidence="2" key="1">
    <citation type="submission" date="2022-11" db="UniProtKB">
        <authorList>
            <consortium name="WormBaseParasite"/>
        </authorList>
    </citation>
    <scope>IDENTIFICATION</scope>
</reference>
<dbReference type="WBParaSite" id="ES5_v2.g22045.t1">
    <property type="protein sequence ID" value="ES5_v2.g22045.t1"/>
    <property type="gene ID" value="ES5_v2.g22045"/>
</dbReference>
<proteinExistence type="predicted"/>
<evidence type="ECO:0000313" key="2">
    <source>
        <dbReference type="WBParaSite" id="ES5_v2.g22045.t1"/>
    </source>
</evidence>
<organism evidence="1 2">
    <name type="scientific">Panagrolaimus sp. ES5</name>
    <dbReference type="NCBI Taxonomy" id="591445"/>
    <lineage>
        <taxon>Eukaryota</taxon>
        <taxon>Metazoa</taxon>
        <taxon>Ecdysozoa</taxon>
        <taxon>Nematoda</taxon>
        <taxon>Chromadorea</taxon>
        <taxon>Rhabditida</taxon>
        <taxon>Tylenchina</taxon>
        <taxon>Panagrolaimomorpha</taxon>
        <taxon>Panagrolaimoidea</taxon>
        <taxon>Panagrolaimidae</taxon>
        <taxon>Panagrolaimus</taxon>
    </lineage>
</organism>
<sequence>MTLCKICTRSDNDGPKRYRNISCNACVTFFRRSVNSYKWFVCKENGQCLKEASLAGISCRKCRFEKCLNVGITLSSFQASESTDTNLEAPKSAARTIDSLLATSVKFPNLLELYLKDENRALLNISLEIVKCAPETERIEYLTLLFEKYSINSVELPILCFICICKFEFSWLPANERQKIKELQNAAIKKVETENIDGNRLSELLTLSTHCLNIFDALLTF</sequence>
<protein>
    <submittedName>
        <fullName evidence="2">Nuclear receptor domain-containing protein</fullName>
    </submittedName>
</protein>
<dbReference type="Proteomes" id="UP000887579">
    <property type="component" value="Unplaced"/>
</dbReference>
<accession>A0AC34FXN2</accession>
<name>A0AC34FXN2_9BILA</name>
<evidence type="ECO:0000313" key="1">
    <source>
        <dbReference type="Proteomes" id="UP000887579"/>
    </source>
</evidence>